<dbReference type="GeneID" id="66099058"/>
<protein>
    <submittedName>
        <fullName evidence="1">Uncharacterized protein</fullName>
    </submittedName>
</protein>
<gene>
    <name evidence="1" type="ORF">BT62DRAFT_1001722</name>
</gene>
<evidence type="ECO:0000313" key="1">
    <source>
        <dbReference type="EMBL" id="KAG7450876.1"/>
    </source>
</evidence>
<name>A0A9P8AX64_9AGAR</name>
<dbReference type="AlphaFoldDB" id="A0A9P8AX64"/>
<dbReference type="Proteomes" id="UP000812287">
    <property type="component" value="Unassembled WGS sequence"/>
</dbReference>
<dbReference type="OrthoDB" id="2914095at2759"/>
<keyword evidence="2" id="KW-1185">Reference proteome</keyword>
<dbReference type="RefSeq" id="XP_043044376.1">
    <property type="nucleotide sequence ID" value="XM_043176771.1"/>
</dbReference>
<organism evidence="1 2">
    <name type="scientific">Guyanagaster necrorhizus</name>
    <dbReference type="NCBI Taxonomy" id="856835"/>
    <lineage>
        <taxon>Eukaryota</taxon>
        <taxon>Fungi</taxon>
        <taxon>Dikarya</taxon>
        <taxon>Basidiomycota</taxon>
        <taxon>Agaricomycotina</taxon>
        <taxon>Agaricomycetes</taxon>
        <taxon>Agaricomycetidae</taxon>
        <taxon>Agaricales</taxon>
        <taxon>Marasmiineae</taxon>
        <taxon>Physalacriaceae</taxon>
        <taxon>Guyanagaster</taxon>
    </lineage>
</organism>
<accession>A0A9P8AX64</accession>
<reference evidence="1" key="1">
    <citation type="submission" date="2020-11" db="EMBL/GenBank/DDBJ databases">
        <title>Adaptations for nitrogen fixation in a non-lichenized fungal sporocarp promotes dispersal by wood-feeding termites.</title>
        <authorList>
            <consortium name="DOE Joint Genome Institute"/>
            <person name="Koch R.A."/>
            <person name="Yoon G."/>
            <person name="Arayal U."/>
            <person name="Lail K."/>
            <person name="Amirebrahimi M."/>
            <person name="Labutti K."/>
            <person name="Lipzen A."/>
            <person name="Riley R."/>
            <person name="Barry K."/>
            <person name="Henrissat B."/>
            <person name="Grigoriev I.V."/>
            <person name="Herr J.R."/>
            <person name="Aime M.C."/>
        </authorList>
    </citation>
    <scope>NUCLEOTIDE SEQUENCE</scope>
    <source>
        <strain evidence="1">MCA 3950</strain>
    </source>
</reference>
<sequence length="250" mass="28851">MPGRHNLTWTYEIEENIEFISEAMTTMAPSLYALHTIHIKISDVNYIWKQLFMGPWRTLIEAIFSLSALESLELEEAPWFAGDEAFPSFTLRHTNLQRFLYRAPFIWSLEAIRTPEYGRRSTGQLTIETHNLRLLLDANRETLEILELPGELVDGLLDPSFPLLRELSLFRYESERVIHELAPYHHNLSFKSSKSSSLSVVPFLDSHHIAPDASSDSQDAILDAVEPLSRRFFVQYDTARHRTSIADFIS</sequence>
<comment type="caution">
    <text evidence="1">The sequence shown here is derived from an EMBL/GenBank/DDBJ whole genome shotgun (WGS) entry which is preliminary data.</text>
</comment>
<proteinExistence type="predicted"/>
<dbReference type="EMBL" id="MU250526">
    <property type="protein sequence ID" value="KAG7450876.1"/>
    <property type="molecule type" value="Genomic_DNA"/>
</dbReference>
<evidence type="ECO:0000313" key="2">
    <source>
        <dbReference type="Proteomes" id="UP000812287"/>
    </source>
</evidence>